<evidence type="ECO:0000313" key="2">
    <source>
        <dbReference type="EMBL" id="GCL47515.1"/>
    </source>
</evidence>
<name>A0A6H9GK77_MICAE</name>
<feature type="domain" description="ABM" evidence="1">
    <location>
        <begin position="1"/>
        <end position="65"/>
    </location>
</feature>
<dbReference type="InterPro" id="IPR022512">
    <property type="entry name" value="CHP03792"/>
</dbReference>
<evidence type="ECO:0000313" key="3">
    <source>
        <dbReference type="Proteomes" id="UP000438874"/>
    </source>
</evidence>
<dbReference type="EMBL" id="BJCH01000046">
    <property type="protein sequence ID" value="GCL47515.1"/>
    <property type="molecule type" value="Genomic_DNA"/>
</dbReference>
<reference evidence="2 3" key="1">
    <citation type="submission" date="2019-02" db="EMBL/GenBank/DDBJ databases">
        <title>Draft genome sequence of Arthrospira platensis NIES-3787.</title>
        <authorList>
            <person name="Yamaguchi H."/>
            <person name="Suzuki S."/>
            <person name="Kawachi M."/>
        </authorList>
    </citation>
    <scope>NUCLEOTIDE SEQUENCE [LARGE SCALE GENOMIC DNA]</scope>
    <source>
        <strain evidence="2 3">NIES-3787</strain>
    </source>
</reference>
<sequence>MVIEWLEFQVNPEAREKFIQKDQEIWTKFLAKQAGFLGKELWINPTIEEQLIIVVHWQTKEQWKAVPQNLLDETEAKFSLAMGKDNYQLTKVKEFQVRKFRENCQNNLESMQPG</sequence>
<evidence type="ECO:0000259" key="1">
    <source>
        <dbReference type="Pfam" id="PF03992"/>
    </source>
</evidence>
<gene>
    <name evidence="2" type="ORF">NIES3787_32220</name>
</gene>
<dbReference type="InterPro" id="IPR011008">
    <property type="entry name" value="Dimeric_a/b-barrel"/>
</dbReference>
<dbReference type="NCBIfam" id="TIGR03792">
    <property type="entry name" value="TIGR03792 family protein"/>
    <property type="match status" value="1"/>
</dbReference>
<comment type="caution">
    <text evidence="2">The sequence shown here is derived from an EMBL/GenBank/DDBJ whole genome shotgun (WGS) entry which is preliminary data.</text>
</comment>
<protein>
    <recommendedName>
        <fullName evidence="1">ABM domain-containing protein</fullName>
    </recommendedName>
</protein>
<dbReference type="AlphaFoldDB" id="A0A6H9GK77"/>
<accession>A0A6H9GK77</accession>
<dbReference type="Proteomes" id="UP000438874">
    <property type="component" value="Unassembled WGS sequence"/>
</dbReference>
<dbReference type="InterPro" id="IPR007138">
    <property type="entry name" value="ABM_dom"/>
</dbReference>
<dbReference type="Pfam" id="PF03992">
    <property type="entry name" value="ABM"/>
    <property type="match status" value="1"/>
</dbReference>
<dbReference type="RefSeq" id="WP_159250206.1">
    <property type="nucleotide sequence ID" value="NZ_BJCH01000046.1"/>
</dbReference>
<dbReference type="Gene3D" id="3.30.70.100">
    <property type="match status" value="1"/>
</dbReference>
<organism evidence="2 3">
    <name type="scientific">Microcystis aeruginosa NIES-3787</name>
    <dbReference type="NCBI Taxonomy" id="2517782"/>
    <lineage>
        <taxon>Bacteria</taxon>
        <taxon>Bacillati</taxon>
        <taxon>Cyanobacteriota</taxon>
        <taxon>Cyanophyceae</taxon>
        <taxon>Oscillatoriophycideae</taxon>
        <taxon>Chroococcales</taxon>
        <taxon>Microcystaceae</taxon>
        <taxon>Microcystis</taxon>
    </lineage>
</organism>
<dbReference type="SUPFAM" id="SSF54909">
    <property type="entry name" value="Dimeric alpha+beta barrel"/>
    <property type="match status" value="1"/>
</dbReference>
<proteinExistence type="predicted"/>